<protein>
    <submittedName>
        <fullName evidence="7">Alpha-mannosidase</fullName>
    </submittedName>
</protein>
<dbReference type="InterPro" id="IPR000602">
    <property type="entry name" value="Glyco_hydro_38_N"/>
</dbReference>
<dbReference type="Gene3D" id="1.20.1270.50">
    <property type="entry name" value="Glycoside hydrolase family 38, central domain"/>
    <property type="match status" value="1"/>
</dbReference>
<dbReference type="SMART" id="SM00872">
    <property type="entry name" value="Alpha-mann_mid"/>
    <property type="match status" value="1"/>
</dbReference>
<dbReference type="Pfam" id="PF09261">
    <property type="entry name" value="Alpha-mann_mid"/>
    <property type="match status" value="1"/>
</dbReference>
<feature type="compositionally biased region" description="Low complexity" evidence="5">
    <location>
        <begin position="618"/>
        <end position="633"/>
    </location>
</feature>
<reference evidence="8" key="1">
    <citation type="journal article" date="2019" name="Int. J. Syst. Evol. Microbiol.">
        <title>The Global Catalogue of Microorganisms (GCM) 10K type strain sequencing project: providing services to taxonomists for standard genome sequencing and annotation.</title>
        <authorList>
            <consortium name="The Broad Institute Genomics Platform"/>
            <consortium name="The Broad Institute Genome Sequencing Center for Infectious Disease"/>
            <person name="Wu L."/>
            <person name="Ma J."/>
        </authorList>
    </citation>
    <scope>NUCLEOTIDE SEQUENCE [LARGE SCALE GENOMIC DNA]</scope>
    <source>
        <strain evidence="8">CGMCC 1.15044</strain>
    </source>
</reference>
<dbReference type="Pfam" id="PF07748">
    <property type="entry name" value="Glyco_hydro_38C"/>
    <property type="match status" value="1"/>
</dbReference>
<feature type="domain" description="Glycoside hydrolase family 38 central" evidence="6">
    <location>
        <begin position="516"/>
        <end position="595"/>
    </location>
</feature>
<dbReference type="InterPro" id="IPR027291">
    <property type="entry name" value="Glyco_hydro_38_N_sf"/>
</dbReference>
<keyword evidence="3" id="KW-0378">Hydrolase</keyword>
<keyword evidence="4" id="KW-0326">Glycosidase</keyword>
<keyword evidence="2" id="KW-0479">Metal-binding</keyword>
<dbReference type="RefSeq" id="WP_094095732.1">
    <property type="nucleotide sequence ID" value="NZ_BMHF01000007.1"/>
</dbReference>
<dbReference type="Gene3D" id="2.60.40.2220">
    <property type="match status" value="1"/>
</dbReference>
<organism evidence="7 8">
    <name type="scientific">Paenibacillus physcomitrellae</name>
    <dbReference type="NCBI Taxonomy" id="1619311"/>
    <lineage>
        <taxon>Bacteria</taxon>
        <taxon>Bacillati</taxon>
        <taxon>Bacillota</taxon>
        <taxon>Bacilli</taxon>
        <taxon>Bacillales</taxon>
        <taxon>Paenibacillaceae</taxon>
        <taxon>Paenibacillus</taxon>
    </lineage>
</organism>
<evidence type="ECO:0000256" key="3">
    <source>
        <dbReference type="ARBA" id="ARBA00022801"/>
    </source>
</evidence>
<comment type="similarity">
    <text evidence="1">Belongs to the glycosyl hydrolase 38 family.</text>
</comment>
<evidence type="ECO:0000256" key="1">
    <source>
        <dbReference type="ARBA" id="ARBA00009792"/>
    </source>
</evidence>
<dbReference type="SUPFAM" id="SSF74650">
    <property type="entry name" value="Galactose mutarotase-like"/>
    <property type="match status" value="1"/>
</dbReference>
<evidence type="ECO:0000256" key="2">
    <source>
        <dbReference type="ARBA" id="ARBA00022723"/>
    </source>
</evidence>
<dbReference type="PANTHER" id="PTHR46017:SF1">
    <property type="entry name" value="ALPHA-MANNOSIDASE 2C1"/>
    <property type="match status" value="1"/>
</dbReference>
<evidence type="ECO:0000259" key="6">
    <source>
        <dbReference type="SMART" id="SM00872"/>
    </source>
</evidence>
<dbReference type="InterPro" id="IPR028995">
    <property type="entry name" value="Glyco_hydro_57/38_cen_sf"/>
</dbReference>
<dbReference type="Gene3D" id="3.20.110.10">
    <property type="entry name" value="Glycoside hydrolase 38, N terminal domain"/>
    <property type="match status" value="1"/>
</dbReference>
<feature type="region of interest" description="Disordered" evidence="5">
    <location>
        <begin position="614"/>
        <end position="633"/>
    </location>
</feature>
<dbReference type="InterPro" id="IPR041147">
    <property type="entry name" value="GH38_C"/>
</dbReference>
<name>A0ABQ1G6J1_9BACL</name>
<dbReference type="Proteomes" id="UP000609323">
    <property type="component" value="Unassembled WGS sequence"/>
</dbReference>
<dbReference type="Pfam" id="PF01074">
    <property type="entry name" value="Glyco_hydro_38N"/>
    <property type="match status" value="1"/>
</dbReference>
<evidence type="ECO:0000313" key="8">
    <source>
        <dbReference type="Proteomes" id="UP000609323"/>
    </source>
</evidence>
<evidence type="ECO:0000313" key="7">
    <source>
        <dbReference type="EMBL" id="GGA37743.1"/>
    </source>
</evidence>
<dbReference type="Gene3D" id="2.70.98.30">
    <property type="entry name" value="Golgi alpha-mannosidase II, domain 4"/>
    <property type="match status" value="1"/>
</dbReference>
<dbReference type="SUPFAM" id="SSF88688">
    <property type="entry name" value="Families 57/38 glycoside transferase middle domain"/>
    <property type="match status" value="1"/>
</dbReference>
<dbReference type="PANTHER" id="PTHR46017">
    <property type="entry name" value="ALPHA-MANNOSIDASE 2C1"/>
    <property type="match status" value="1"/>
</dbReference>
<dbReference type="InterPro" id="IPR011330">
    <property type="entry name" value="Glyco_hydro/deAcase_b/a-brl"/>
</dbReference>
<dbReference type="EMBL" id="BMHF01000007">
    <property type="protein sequence ID" value="GGA37743.1"/>
    <property type="molecule type" value="Genomic_DNA"/>
</dbReference>
<dbReference type="InterPro" id="IPR011013">
    <property type="entry name" value="Gal_mutarotase_sf_dom"/>
</dbReference>
<accession>A0ABQ1G6J1</accession>
<dbReference type="Pfam" id="PF17677">
    <property type="entry name" value="Glyco_hydro38C2"/>
    <property type="match status" value="1"/>
</dbReference>
<proteinExistence type="inferred from homology"/>
<gene>
    <name evidence="7" type="ORF">GCM10010917_23670</name>
</gene>
<dbReference type="InterPro" id="IPR011682">
    <property type="entry name" value="Glyco_hydro_38_C"/>
</dbReference>
<dbReference type="CDD" id="cd10789">
    <property type="entry name" value="GH38N_AMII_ER_cytosolic"/>
    <property type="match status" value="1"/>
</dbReference>
<evidence type="ECO:0000256" key="4">
    <source>
        <dbReference type="ARBA" id="ARBA00023295"/>
    </source>
</evidence>
<keyword evidence="8" id="KW-1185">Reference proteome</keyword>
<dbReference type="InterPro" id="IPR037094">
    <property type="entry name" value="Glyco_hydro_38_cen_sf"/>
</dbReference>
<dbReference type="SUPFAM" id="SSF88713">
    <property type="entry name" value="Glycoside hydrolase/deacetylase"/>
    <property type="match status" value="1"/>
</dbReference>
<evidence type="ECO:0000256" key="5">
    <source>
        <dbReference type="SAM" id="MobiDB-lite"/>
    </source>
</evidence>
<comment type="caution">
    <text evidence="7">The sequence shown here is derived from an EMBL/GenBank/DDBJ whole genome shotgun (WGS) entry which is preliminary data.</text>
</comment>
<dbReference type="InterPro" id="IPR015341">
    <property type="entry name" value="Glyco_hydro_38_cen"/>
</dbReference>
<sequence>MLFTLEKLERRINELAGLRYREPLKLETLRIVPGDLSYDDAVKQAGDYPVVRIGDRWGGRDVYAWFVAELNFPESWKGQDIVGLIKLGETGGGNCSGYESQVFWNGEALQALDRNHGELFVPAASVESGQALLAIRAWSGLTAPNGDHVPFDHRVDRLEFAVLDGAVDDLYYTALHMLQTVKVLDDRVLEKQAMIAALDKAFACIDWSVKGSDIFYRSAAEARQLLHEELAVIPRGPRPQITAVGHCHIDVAWLWRLKHTREKSGRSFSTVLQLMDRFPEHVFIQSQPQLYAYLKEDFPELYAKIKQRVQEGKWEATGGMWLESDCNIPSGESLVRQLLVGKRFFREEFGVDNKVLWLPDVFGYSWALPQILKKSGIDYFMTTKISWSQFNRFPYDTFTWRGIDGTELLTHYITTPDSDGSWYYTYNGNVTGSSVQGLWDNYRQKDINDKLLLAYGWGDGGGGPTRDMIEAVRRYEDMPAAPQVKPGGAETFFKELEESVRDEQRLHLWDGELYLEYHRGTYTSQAYNKKMNRRMEQLLHQAEFLNTLAYVLNPAHRYPAAELGGVWQTVLRNQFHDIIPGSSIREVYEDSRVEYEEAQQSVLKLMTEGIEGLHPSESETAGTGSGSNSGSASAAGQRMVRVFNGLGWQRSFTADVVLEDGEDTGNAEDWSWYSADGELLESQVQAQAEAGSGKTVSVSVRNVPAYGYTTLYGRKETPAAAAEPAVNTDWAITEGAVETPFYSIRLNEAGQLVSLLDKRALREVLKPGEPANVLQVFEDKPMNFDAWDIDIFYQEKMKVIDDLQEIKVLEEGPLRGVLLLKYRYLNSEITQKMTVYRDNPRIDFVTEADWHEHQQLLKAAFPVDIRSTKATYEIQFGNVERPTHWNTSWDYARFESVAQRWVDLSEGGYGVSLLNDCKYGHDIRGHVIRLSLIKSATWPDGSADQGHHAFTYSLLPHSGGWLEGGTQQAACELNQPLAAVGLEAGQTAGPAELGMLDINLPNVLIDTVKKAEDSSALIVRLYEFGGSRGTARLTLASKLGGILRAEETDLLEENPEALKVTGQSVELFFKPYEIKTLRITL</sequence>